<dbReference type="InterPro" id="IPR036388">
    <property type="entry name" value="WH-like_DNA-bd_sf"/>
</dbReference>
<dbReference type="KEGG" id="dsc:ABOD76_04790"/>
<accession>A0AAU7U6X6</accession>
<dbReference type="EMBL" id="CP158298">
    <property type="protein sequence ID" value="XBV84012.1"/>
    <property type="molecule type" value="Genomic_DNA"/>
</dbReference>
<dbReference type="RefSeq" id="WP_350241956.1">
    <property type="nucleotide sequence ID" value="NZ_CP158298.1"/>
</dbReference>
<organism evidence="1">
    <name type="scientific">Deinococcus sonorensis KR-87</name>
    <dbReference type="NCBI Taxonomy" id="694439"/>
    <lineage>
        <taxon>Bacteria</taxon>
        <taxon>Thermotogati</taxon>
        <taxon>Deinococcota</taxon>
        <taxon>Deinococci</taxon>
        <taxon>Deinococcales</taxon>
        <taxon>Deinococcaceae</taxon>
        <taxon>Deinococcus</taxon>
    </lineage>
</organism>
<reference evidence="1" key="1">
    <citation type="submission" date="2024-06" db="EMBL/GenBank/DDBJ databases">
        <title>Draft Genome Sequence of Deinococcus sonorensis Type Strain KR-87, a Biofilm Producing Representative of the Genus Deinococcus.</title>
        <authorList>
            <person name="Boren L.S."/>
            <person name="Grosso R.A."/>
            <person name="Hugenberg-Cox A.N."/>
            <person name="Hill J.T.E."/>
            <person name="Albert C.M."/>
            <person name="Tuohy J.M."/>
        </authorList>
    </citation>
    <scope>NUCLEOTIDE SEQUENCE</scope>
    <source>
        <strain evidence="1">KR-87</strain>
        <plasmid evidence="1">pDson03</plasmid>
    </source>
</reference>
<protein>
    <submittedName>
        <fullName evidence="1">Winged helix-turn-helix domain-containing protein</fullName>
    </submittedName>
</protein>
<gene>
    <name evidence="1" type="ORF">ABOD76_04790</name>
</gene>
<geneLocation type="plasmid" evidence="1">
    <name>pDson03</name>
</geneLocation>
<proteinExistence type="predicted"/>
<sequence length="228" mass="25192">MSPSDPPAVLESLPISDPGAARLLRQNHAFLSLFVHPKSPSEIAKRAGMAPNLAHHHARKLAEAGLLREVNREGGRVFFQVTAQAYRVPWSIMPPTDETGGTFAELNKLNITFRRAYERSVFRLNSNEEWTVGFTEFAEAHPPVPTTAALPMETHPTHFDALTLNLTAERYRTLVLDIMALMTAAVDDLQDGGQPCTIALLAYQGTLDEQNESTGRLARQTSSFLGWD</sequence>
<dbReference type="AlphaFoldDB" id="A0AAU7U6X6"/>
<keyword evidence="1" id="KW-0614">Plasmid</keyword>
<evidence type="ECO:0000313" key="1">
    <source>
        <dbReference type="EMBL" id="XBV84012.1"/>
    </source>
</evidence>
<dbReference type="InterPro" id="IPR036390">
    <property type="entry name" value="WH_DNA-bd_sf"/>
</dbReference>
<name>A0AAU7U6X6_9DEIO</name>
<dbReference type="CDD" id="cd00090">
    <property type="entry name" value="HTH_ARSR"/>
    <property type="match status" value="1"/>
</dbReference>
<dbReference type="SUPFAM" id="SSF46785">
    <property type="entry name" value="Winged helix' DNA-binding domain"/>
    <property type="match status" value="1"/>
</dbReference>
<dbReference type="Gene3D" id="1.10.10.10">
    <property type="entry name" value="Winged helix-like DNA-binding domain superfamily/Winged helix DNA-binding domain"/>
    <property type="match status" value="1"/>
</dbReference>
<dbReference type="InterPro" id="IPR011991">
    <property type="entry name" value="ArsR-like_HTH"/>
</dbReference>